<dbReference type="Gene3D" id="3.30.10.20">
    <property type="match status" value="1"/>
</dbReference>
<evidence type="ECO:0000259" key="3">
    <source>
        <dbReference type="PROSITE" id="PS51178"/>
    </source>
</evidence>
<feature type="domain" description="PASTA" evidence="3">
    <location>
        <begin position="56"/>
        <end position="122"/>
    </location>
</feature>
<dbReference type="KEGG" id="boa:Bovatus_03815"/>
<feature type="region of interest" description="Disordered" evidence="1">
    <location>
        <begin position="193"/>
        <end position="229"/>
    </location>
</feature>
<organism evidence="5 6">
    <name type="scientific">Bacteroides ovatus</name>
    <dbReference type="NCBI Taxonomy" id="28116"/>
    <lineage>
        <taxon>Bacteria</taxon>
        <taxon>Pseudomonadati</taxon>
        <taxon>Bacteroidota</taxon>
        <taxon>Bacteroidia</taxon>
        <taxon>Bacteroidales</taxon>
        <taxon>Bacteroidaceae</taxon>
        <taxon>Bacteroides</taxon>
    </lineage>
</organism>
<proteinExistence type="predicted"/>
<gene>
    <name evidence="4" type="ORF">SAMN05192581_1003104</name>
    <name evidence="5" type="ORF">SAMN05192582_101621</name>
</gene>
<evidence type="ECO:0000313" key="5">
    <source>
        <dbReference type="EMBL" id="SDH87308.1"/>
    </source>
</evidence>
<reference evidence="6 7" key="1">
    <citation type="submission" date="2016-10" db="EMBL/GenBank/DDBJ databases">
        <authorList>
            <person name="de Groot N.N."/>
        </authorList>
    </citation>
    <scope>NUCLEOTIDE SEQUENCE [LARGE SCALE GENOMIC DNA]</scope>
    <source>
        <strain evidence="4 7">NLAE-zl-C500</strain>
        <strain evidence="5 6">NLAE-zl-C57</strain>
    </source>
</reference>
<keyword evidence="2" id="KW-0472">Membrane</keyword>
<sequence>MSYLWRILTAMRMTIKEFFSFKTNKYFWVNIIAMIVVMVVMIFGVLKWLDIHTHHGESVVVPDVKGMTVEEATKMFRNHGLVYVISDTKYVKDKAAGIILELKPGAGEKVKEGRTVYLTVNTLDVPLRAIPDVADNSSLRQAQAKLLNAGFKLNQIQLVNGEKDWVYGVKYQGRQLAAGEKIPLGASLTLMVGDGSGDMSEEEDSVDVSVDTEKPVTSESSPAQDDSWF</sequence>
<dbReference type="EMBL" id="FMYE01000003">
    <property type="protein sequence ID" value="SDB75697.1"/>
    <property type="molecule type" value="Genomic_DNA"/>
</dbReference>
<dbReference type="Proteomes" id="UP000181870">
    <property type="component" value="Unassembled WGS sequence"/>
</dbReference>
<dbReference type="EMBL" id="FNDO01000016">
    <property type="protein sequence ID" value="SDH87308.1"/>
    <property type="molecule type" value="Genomic_DNA"/>
</dbReference>
<keyword evidence="2" id="KW-0812">Transmembrane</keyword>
<keyword evidence="2" id="KW-1133">Transmembrane helix</keyword>
<dbReference type="PROSITE" id="PS51178">
    <property type="entry name" value="PASTA"/>
    <property type="match status" value="2"/>
</dbReference>
<evidence type="ECO:0000256" key="2">
    <source>
        <dbReference type="SAM" id="Phobius"/>
    </source>
</evidence>
<evidence type="ECO:0000256" key="1">
    <source>
        <dbReference type="SAM" id="MobiDB-lite"/>
    </source>
</evidence>
<dbReference type="InterPro" id="IPR005543">
    <property type="entry name" value="PASTA_dom"/>
</dbReference>
<dbReference type="AlphaFoldDB" id="A0A1G8FYU9"/>
<evidence type="ECO:0000313" key="7">
    <source>
        <dbReference type="Proteomes" id="UP000183670"/>
    </source>
</evidence>
<dbReference type="SMART" id="SM00740">
    <property type="entry name" value="PASTA"/>
    <property type="match status" value="2"/>
</dbReference>
<name>A0A1G8FYU9_BACOV</name>
<protein>
    <submittedName>
        <fullName evidence="5">PASTA domain-containing protein</fullName>
    </submittedName>
</protein>
<evidence type="ECO:0000313" key="6">
    <source>
        <dbReference type="Proteomes" id="UP000181870"/>
    </source>
</evidence>
<feature type="compositionally biased region" description="Polar residues" evidence="1">
    <location>
        <begin position="217"/>
        <end position="229"/>
    </location>
</feature>
<dbReference type="Pfam" id="PF03793">
    <property type="entry name" value="PASTA"/>
    <property type="match status" value="1"/>
</dbReference>
<feature type="domain" description="PASTA" evidence="3">
    <location>
        <begin position="124"/>
        <end position="194"/>
    </location>
</feature>
<dbReference type="CDD" id="cd06577">
    <property type="entry name" value="PASTA_pknB"/>
    <property type="match status" value="1"/>
</dbReference>
<dbReference type="SUPFAM" id="SSF54184">
    <property type="entry name" value="Penicillin-binding protein 2x (pbp-2x), c-terminal domain"/>
    <property type="match status" value="1"/>
</dbReference>
<dbReference type="Proteomes" id="UP000183670">
    <property type="component" value="Unassembled WGS sequence"/>
</dbReference>
<accession>A0A1G8FYU9</accession>
<feature type="transmembrane region" description="Helical" evidence="2">
    <location>
        <begin position="26"/>
        <end position="46"/>
    </location>
</feature>
<evidence type="ECO:0000313" key="4">
    <source>
        <dbReference type="EMBL" id="SDB75697.1"/>
    </source>
</evidence>